<dbReference type="GO" id="GO:2001238">
    <property type="term" value="P:positive regulation of extrinsic apoptotic signaling pathway"/>
    <property type="evidence" value="ECO:0007669"/>
    <property type="project" value="TreeGrafter"/>
</dbReference>
<name>A0AAV9QYU6_9TELE</name>
<dbReference type="Pfam" id="PF06393">
    <property type="entry name" value="BID"/>
    <property type="match status" value="1"/>
</dbReference>
<keyword evidence="5" id="KW-0053">Apoptosis</keyword>
<dbReference type="AlphaFoldDB" id="A0AAV9QYU6"/>
<proteinExistence type="predicted"/>
<evidence type="ECO:0000256" key="5">
    <source>
        <dbReference type="ARBA" id="ARBA00022703"/>
    </source>
</evidence>
<dbReference type="EMBL" id="JAHHUM010002707">
    <property type="protein sequence ID" value="KAK5601175.1"/>
    <property type="molecule type" value="Genomic_DNA"/>
</dbReference>
<evidence type="ECO:0000256" key="7">
    <source>
        <dbReference type="ARBA" id="ARBA00023128"/>
    </source>
</evidence>
<keyword evidence="4" id="KW-0963">Cytoplasm</keyword>
<evidence type="ECO:0000313" key="9">
    <source>
        <dbReference type="EMBL" id="KAK5601175.1"/>
    </source>
</evidence>
<evidence type="ECO:0000256" key="4">
    <source>
        <dbReference type="ARBA" id="ARBA00022490"/>
    </source>
</evidence>
<dbReference type="Gene3D" id="1.10.437.10">
    <property type="entry name" value="Blc2-like"/>
    <property type="match status" value="1"/>
</dbReference>
<comment type="subcellular location">
    <subcellularLocation>
        <location evidence="2">Cytoplasm</location>
    </subcellularLocation>
    <subcellularLocation>
        <location evidence="1">Mitochondrion outer membrane</location>
    </subcellularLocation>
</comment>
<organism evidence="9 10">
    <name type="scientific">Crenichthys baileyi</name>
    <name type="common">White River springfish</name>
    <dbReference type="NCBI Taxonomy" id="28760"/>
    <lineage>
        <taxon>Eukaryota</taxon>
        <taxon>Metazoa</taxon>
        <taxon>Chordata</taxon>
        <taxon>Craniata</taxon>
        <taxon>Vertebrata</taxon>
        <taxon>Euteleostomi</taxon>
        <taxon>Actinopterygii</taxon>
        <taxon>Neopterygii</taxon>
        <taxon>Teleostei</taxon>
        <taxon>Neoteleostei</taxon>
        <taxon>Acanthomorphata</taxon>
        <taxon>Ovalentaria</taxon>
        <taxon>Atherinomorphae</taxon>
        <taxon>Cyprinodontiformes</taxon>
        <taxon>Goodeidae</taxon>
        <taxon>Crenichthys</taxon>
    </lineage>
</organism>
<comment type="caution">
    <text evidence="9">The sequence shown here is derived from an EMBL/GenBank/DDBJ whole genome shotgun (WGS) entry which is preliminary data.</text>
</comment>
<protein>
    <recommendedName>
        <fullName evidence="3">BH3-interacting domain death agonist</fullName>
    </recommendedName>
</protein>
<dbReference type="PANTHER" id="PTHR35447">
    <property type="entry name" value="BH3-INTERACTING DOMAIN DEATH AGONIST"/>
    <property type="match status" value="1"/>
</dbReference>
<evidence type="ECO:0000256" key="3">
    <source>
        <dbReference type="ARBA" id="ARBA00015802"/>
    </source>
</evidence>
<dbReference type="GO" id="GO:2001244">
    <property type="term" value="P:positive regulation of intrinsic apoptotic signaling pathway"/>
    <property type="evidence" value="ECO:0007669"/>
    <property type="project" value="TreeGrafter"/>
</dbReference>
<dbReference type="InterPro" id="IPR010479">
    <property type="entry name" value="BID"/>
</dbReference>
<evidence type="ECO:0000313" key="10">
    <source>
        <dbReference type="Proteomes" id="UP001311232"/>
    </source>
</evidence>
<evidence type="ECO:0000256" key="8">
    <source>
        <dbReference type="ARBA" id="ARBA00023136"/>
    </source>
</evidence>
<dbReference type="GO" id="GO:0008637">
    <property type="term" value="P:apoptotic mitochondrial changes"/>
    <property type="evidence" value="ECO:0007669"/>
    <property type="project" value="TreeGrafter"/>
</dbReference>
<dbReference type="Proteomes" id="UP001311232">
    <property type="component" value="Unassembled WGS sequence"/>
</dbReference>
<dbReference type="GO" id="GO:0005829">
    <property type="term" value="C:cytosol"/>
    <property type="evidence" value="ECO:0007669"/>
    <property type="project" value="TreeGrafter"/>
</dbReference>
<keyword evidence="6" id="KW-1000">Mitochondrion outer membrane</keyword>
<gene>
    <name evidence="9" type="ORF">CRENBAI_003111</name>
</gene>
<keyword evidence="8" id="KW-0472">Membrane</keyword>
<keyword evidence="10" id="KW-1185">Reference proteome</keyword>
<evidence type="ECO:0000256" key="6">
    <source>
        <dbReference type="ARBA" id="ARBA00022787"/>
    </source>
</evidence>
<evidence type="ECO:0000256" key="1">
    <source>
        <dbReference type="ARBA" id="ARBA00004294"/>
    </source>
</evidence>
<dbReference type="InterPro" id="IPR036834">
    <property type="entry name" value="Bcl-2-like_sf"/>
</dbReference>
<evidence type="ECO:0000256" key="2">
    <source>
        <dbReference type="ARBA" id="ARBA00004496"/>
    </source>
</evidence>
<accession>A0AAV9QYU6</accession>
<sequence length="197" mass="22149">MDDLGFLANEQDAALVVFAFLQTDCIDLNYSKELFSKGKDLIATRDINHNGHRIDTEDIGDLETDGHLPENITVCLEDILPLVELQRPGDHEEAINIQAVAQGLREIASQLELEAVSRATQNLSRNISESPSRLRNHLVNEVDRLMREGVGLKDLPRERVFVALTLTLVKGVCIQAPQLLRSLFDTAVQFICHRWAR</sequence>
<dbReference type="SUPFAM" id="SSF56854">
    <property type="entry name" value="Bcl-2 inhibitors of programmed cell death"/>
    <property type="match status" value="1"/>
</dbReference>
<keyword evidence="7" id="KW-0496">Mitochondrion</keyword>
<dbReference type="GO" id="GO:0090200">
    <property type="term" value="P:positive regulation of release of cytochrome c from mitochondria"/>
    <property type="evidence" value="ECO:0007669"/>
    <property type="project" value="TreeGrafter"/>
</dbReference>
<dbReference type="GO" id="GO:0005741">
    <property type="term" value="C:mitochondrial outer membrane"/>
    <property type="evidence" value="ECO:0007669"/>
    <property type="project" value="UniProtKB-SubCell"/>
</dbReference>
<dbReference type="PANTHER" id="PTHR35447:SF1">
    <property type="entry name" value="BH3-INTERACTING DOMAIN DEATH AGONIST"/>
    <property type="match status" value="1"/>
</dbReference>
<reference evidence="9 10" key="1">
    <citation type="submission" date="2021-06" db="EMBL/GenBank/DDBJ databases">
        <authorList>
            <person name="Palmer J.M."/>
        </authorList>
    </citation>
    <scope>NUCLEOTIDE SEQUENCE [LARGE SCALE GENOMIC DNA]</scope>
    <source>
        <strain evidence="9 10">MEX-2019</strain>
        <tissue evidence="9">Muscle</tissue>
    </source>
</reference>